<dbReference type="OrthoDB" id="163297at2"/>
<dbReference type="Proteomes" id="UP000050430">
    <property type="component" value="Unassembled WGS sequence"/>
</dbReference>
<sequence>MMQNDPDESIIQVSEEKLQKFGWILLGIAVLFTIIGVFISPLDDQGKPVLLLPEVKAVEDYRRSAQSWISELAILDGEIAHVIATDQQGDLFTQSRSAQQTLQHAVELAQRVDRTGVPPIGMGIHEQMLSTSLTYLEAARSALQWVSAPEKKNQDTATQKLEEARKMKSELEANQWLKSH</sequence>
<keyword evidence="1" id="KW-0472">Membrane</keyword>
<keyword evidence="1" id="KW-0812">Transmembrane</keyword>
<protein>
    <recommendedName>
        <fullName evidence="4">DUF5667 domain-containing protein</fullName>
    </recommendedName>
</protein>
<keyword evidence="1" id="KW-1133">Transmembrane helix</keyword>
<accession>A0A0P6WUT8</accession>
<evidence type="ECO:0000313" key="2">
    <source>
        <dbReference type="EMBL" id="KPL70376.1"/>
    </source>
</evidence>
<dbReference type="RefSeq" id="WP_062422254.1">
    <property type="nucleotide sequence ID" value="NZ_BBYA01000010.1"/>
</dbReference>
<dbReference type="EMBL" id="LGCK01000014">
    <property type="protein sequence ID" value="KPL70376.1"/>
    <property type="molecule type" value="Genomic_DNA"/>
</dbReference>
<proteinExistence type="predicted"/>
<keyword evidence="3" id="KW-1185">Reference proteome</keyword>
<dbReference type="STRING" id="229920.ADM99_14565"/>
<evidence type="ECO:0008006" key="4">
    <source>
        <dbReference type="Google" id="ProtNLM"/>
    </source>
</evidence>
<feature type="transmembrane region" description="Helical" evidence="1">
    <location>
        <begin position="21"/>
        <end position="42"/>
    </location>
</feature>
<organism evidence="2 3">
    <name type="scientific">Leptolinea tardivitalis</name>
    <dbReference type="NCBI Taxonomy" id="229920"/>
    <lineage>
        <taxon>Bacteria</taxon>
        <taxon>Bacillati</taxon>
        <taxon>Chloroflexota</taxon>
        <taxon>Anaerolineae</taxon>
        <taxon>Anaerolineales</taxon>
        <taxon>Anaerolineaceae</taxon>
        <taxon>Leptolinea</taxon>
    </lineage>
</organism>
<dbReference type="AlphaFoldDB" id="A0A0P6WUT8"/>
<evidence type="ECO:0000256" key="1">
    <source>
        <dbReference type="SAM" id="Phobius"/>
    </source>
</evidence>
<gene>
    <name evidence="2" type="ORF">ADM99_14565</name>
</gene>
<evidence type="ECO:0000313" key="3">
    <source>
        <dbReference type="Proteomes" id="UP000050430"/>
    </source>
</evidence>
<comment type="caution">
    <text evidence="2">The sequence shown here is derived from an EMBL/GenBank/DDBJ whole genome shotgun (WGS) entry which is preliminary data.</text>
</comment>
<name>A0A0P6WUT8_9CHLR</name>
<reference evidence="2 3" key="1">
    <citation type="submission" date="2015-07" db="EMBL/GenBank/DDBJ databases">
        <title>Genome sequence of Leptolinea tardivitalis DSM 16556.</title>
        <authorList>
            <person name="Hemp J."/>
            <person name="Ward L.M."/>
            <person name="Pace L.A."/>
            <person name="Fischer W.W."/>
        </authorList>
    </citation>
    <scope>NUCLEOTIDE SEQUENCE [LARGE SCALE GENOMIC DNA]</scope>
    <source>
        <strain evidence="2 3">YMTK-2</strain>
    </source>
</reference>